<evidence type="ECO:0000313" key="2">
    <source>
        <dbReference type="EMBL" id="SFO69434.1"/>
    </source>
</evidence>
<name>A0A1I5J982_9HYPH</name>
<proteinExistence type="predicted"/>
<dbReference type="AlphaFoldDB" id="A0A1I5J982"/>
<dbReference type="GO" id="GO:0005829">
    <property type="term" value="C:cytosol"/>
    <property type="evidence" value="ECO:0007669"/>
    <property type="project" value="TreeGrafter"/>
</dbReference>
<dbReference type="Pfam" id="PF00117">
    <property type="entry name" value="GATase"/>
    <property type="match status" value="1"/>
</dbReference>
<dbReference type="Gene3D" id="3.40.50.880">
    <property type="match status" value="1"/>
</dbReference>
<evidence type="ECO:0000259" key="1">
    <source>
        <dbReference type="Pfam" id="PF00117"/>
    </source>
</evidence>
<evidence type="ECO:0000313" key="3">
    <source>
        <dbReference type="Proteomes" id="UP000199236"/>
    </source>
</evidence>
<reference evidence="2 3" key="1">
    <citation type="submission" date="2016-10" db="EMBL/GenBank/DDBJ databases">
        <authorList>
            <person name="de Groot N.N."/>
        </authorList>
    </citation>
    <scope>NUCLEOTIDE SEQUENCE [LARGE SCALE GENOMIC DNA]</scope>
    <source>
        <strain evidence="2 3">CGMCC 1.9157</strain>
    </source>
</reference>
<dbReference type="STRING" id="655353.SAMN04488056_11132"/>
<dbReference type="InterPro" id="IPR044992">
    <property type="entry name" value="ChyE-like"/>
</dbReference>
<keyword evidence="3" id="KW-1185">Reference proteome</keyword>
<dbReference type="InterPro" id="IPR017926">
    <property type="entry name" value="GATASE"/>
</dbReference>
<dbReference type="RefSeq" id="WP_090074503.1">
    <property type="nucleotide sequence ID" value="NZ_FOVR01000011.1"/>
</dbReference>
<dbReference type="PANTHER" id="PTHR42695">
    <property type="entry name" value="GLUTAMINE AMIDOTRANSFERASE YLR126C-RELATED"/>
    <property type="match status" value="1"/>
</dbReference>
<dbReference type="EMBL" id="FOVR01000011">
    <property type="protein sequence ID" value="SFO69434.1"/>
    <property type="molecule type" value="Genomic_DNA"/>
</dbReference>
<feature type="domain" description="Glutamine amidotransferase" evidence="1">
    <location>
        <begin position="29"/>
        <end position="183"/>
    </location>
</feature>
<dbReference type="NCBIfam" id="NF005072">
    <property type="entry name" value="PRK06490.1"/>
    <property type="match status" value="1"/>
</dbReference>
<dbReference type="SUPFAM" id="SSF52317">
    <property type="entry name" value="Class I glutamine amidotransferase-like"/>
    <property type="match status" value="1"/>
</dbReference>
<dbReference type="Proteomes" id="UP000199236">
    <property type="component" value="Unassembled WGS sequence"/>
</dbReference>
<dbReference type="PANTHER" id="PTHR42695:SF5">
    <property type="entry name" value="GLUTAMINE AMIDOTRANSFERASE YLR126C-RELATED"/>
    <property type="match status" value="1"/>
</dbReference>
<sequence length="235" mass="26701">MSSDLQKILIILHQEASTPGRVGYLLEQRGYSLDIRRPRFGDPLPTSMSEHAGAVIFGGPMSANDEEDYVTKEIDWISVPLRDETPFLGICLGAQMMCRQLGGQVELHPCGLVERGYYEIAPTDEGKVLFDWPEKVYQWHKEGFSLPSGAERLASSSYFSNQAMRYGKSAYAIQFHPEVTLQMMHQWTTVAADHLTVEGARKRGDHFRERSAYDPYVERWLNRFLDVWIGAGPAR</sequence>
<accession>A0A1I5J982</accession>
<dbReference type="InterPro" id="IPR029062">
    <property type="entry name" value="Class_I_gatase-like"/>
</dbReference>
<gene>
    <name evidence="2" type="ORF">SAMN04488056_11132</name>
</gene>
<protein>
    <submittedName>
        <fullName evidence="2">GMP synthase (Glutamine-hydrolysing)</fullName>
    </submittedName>
</protein>
<dbReference type="PROSITE" id="PS51273">
    <property type="entry name" value="GATASE_TYPE_1"/>
    <property type="match status" value="1"/>
</dbReference>
<dbReference type="OrthoDB" id="9813383at2"/>
<dbReference type="CDD" id="cd01741">
    <property type="entry name" value="GATase1_1"/>
    <property type="match status" value="1"/>
</dbReference>
<organism evidence="2 3">
    <name type="scientific">Cohaesibacter marisflavi</name>
    <dbReference type="NCBI Taxonomy" id="655353"/>
    <lineage>
        <taxon>Bacteria</taxon>
        <taxon>Pseudomonadati</taxon>
        <taxon>Pseudomonadota</taxon>
        <taxon>Alphaproteobacteria</taxon>
        <taxon>Hyphomicrobiales</taxon>
        <taxon>Cohaesibacteraceae</taxon>
    </lineage>
</organism>